<organism evidence="2 3">
    <name type="scientific">Mycobacterium tuberculosis</name>
    <dbReference type="NCBI Taxonomy" id="1773"/>
    <lineage>
        <taxon>Bacteria</taxon>
        <taxon>Bacillati</taxon>
        <taxon>Actinomycetota</taxon>
        <taxon>Actinomycetes</taxon>
        <taxon>Mycobacteriales</taxon>
        <taxon>Mycobacteriaceae</taxon>
        <taxon>Mycobacterium</taxon>
        <taxon>Mycobacterium tuberculosis complex</taxon>
    </lineage>
</organism>
<evidence type="ECO:0000256" key="1">
    <source>
        <dbReference type="SAM" id="MobiDB-lite"/>
    </source>
</evidence>
<protein>
    <submittedName>
        <fullName evidence="2">Uncharacterized protein</fullName>
    </submittedName>
</protein>
<gene>
    <name evidence="2" type="ORF">ERS027659_05019</name>
</gene>
<evidence type="ECO:0000313" key="3">
    <source>
        <dbReference type="Proteomes" id="UP000050164"/>
    </source>
</evidence>
<dbReference type="Proteomes" id="UP000050164">
    <property type="component" value="Unassembled WGS sequence"/>
</dbReference>
<sequence>MFSRADSRLGTVFSQVGAASLTRASTREPFTAAASSGCSFDCVSGIANNHAAVSTTTSCTPTPMTESINRIGRLRIAPRTARPSTTPATSPTTTSARIRNSAANSLARGALI</sequence>
<feature type="compositionally biased region" description="Low complexity" evidence="1">
    <location>
        <begin position="78"/>
        <end position="97"/>
    </location>
</feature>
<dbReference type="EMBL" id="CNFT01002195">
    <property type="protein sequence ID" value="CKU04802.1"/>
    <property type="molecule type" value="Genomic_DNA"/>
</dbReference>
<proteinExistence type="predicted"/>
<feature type="region of interest" description="Disordered" evidence="1">
    <location>
        <begin position="78"/>
        <end position="101"/>
    </location>
</feature>
<name>A0A655ASJ0_MYCTX</name>
<dbReference type="AlphaFoldDB" id="A0A655ASJ0"/>
<accession>A0A655ASJ0</accession>
<evidence type="ECO:0000313" key="2">
    <source>
        <dbReference type="EMBL" id="CKU04802.1"/>
    </source>
</evidence>
<reference evidence="2 3" key="1">
    <citation type="submission" date="2015-03" db="EMBL/GenBank/DDBJ databases">
        <authorList>
            <consortium name="Pathogen Informatics"/>
        </authorList>
    </citation>
    <scope>NUCLEOTIDE SEQUENCE [LARGE SCALE GENOMIC DNA]</scope>
    <source>
        <strain evidence="2 3">Bir 185</strain>
    </source>
</reference>